<gene>
    <name evidence="2" type="ORF">GCM10007173_22480</name>
</gene>
<dbReference type="Gene3D" id="1.10.510.10">
    <property type="entry name" value="Transferase(Phosphotransferase) domain 1"/>
    <property type="match status" value="1"/>
</dbReference>
<reference evidence="3" key="1">
    <citation type="journal article" date="2019" name="Int. J. Syst. Evol. Microbiol.">
        <title>The Global Catalogue of Microorganisms (GCM) 10K type strain sequencing project: providing services to taxonomists for standard genome sequencing and annotation.</title>
        <authorList>
            <consortium name="The Broad Institute Genomics Platform"/>
            <consortium name="The Broad Institute Genome Sequencing Center for Infectious Disease"/>
            <person name="Wu L."/>
            <person name="Ma J."/>
        </authorList>
    </citation>
    <scope>NUCLEOTIDE SEQUENCE [LARGE SCALE GENOMIC DNA]</scope>
    <source>
        <strain evidence="3">CGMCC 1.3685</strain>
    </source>
</reference>
<dbReference type="SUPFAM" id="SSF56112">
    <property type="entry name" value="Protein kinase-like (PK-like)"/>
    <property type="match status" value="1"/>
</dbReference>
<protein>
    <recommendedName>
        <fullName evidence="1">Aminoglycoside phosphotransferase domain-containing protein</fullName>
    </recommendedName>
</protein>
<dbReference type="Pfam" id="PF01636">
    <property type="entry name" value="APH"/>
    <property type="match status" value="1"/>
</dbReference>
<comment type="caution">
    <text evidence="2">The sequence shown here is derived from an EMBL/GenBank/DDBJ whole genome shotgun (WGS) entry which is preliminary data.</text>
</comment>
<dbReference type="RefSeq" id="WP_188685773.1">
    <property type="nucleotide sequence ID" value="NZ_BMKX01000005.1"/>
</dbReference>
<name>A0ABQ2DLX4_9MICC</name>
<keyword evidence="3" id="KW-1185">Reference proteome</keyword>
<sequence length="284" mass="32789">MSNVWHEELLNEDQAAQIEEWLTDPQIVADLSWGLTDTKVLQLWSGGQQYILKTADAKNHHMQREFVAHARFTRPLVELGVTARARFVDESLRLLVMDYLPGYLCDHSPAELDPEIHVQAGRALRLIHDHFSYNDENYEKKFIRKCLNWLSADHRINPHVVARAGTALSEYRTEASLLVPTHGDWQPRNWIINGDRLHVIDFGRFDFRPASSDLNRLAVQQWKDAPELESAFFEGYGDDPRDSRTWPIISLREAIGTAVWAYQVGDTDFEAQGHQMLRDALELF</sequence>
<dbReference type="Proteomes" id="UP000606115">
    <property type="component" value="Unassembled WGS sequence"/>
</dbReference>
<evidence type="ECO:0000313" key="2">
    <source>
        <dbReference type="EMBL" id="GGJ63083.1"/>
    </source>
</evidence>
<feature type="domain" description="Aminoglycoside phosphotransferase" evidence="1">
    <location>
        <begin position="32"/>
        <end position="241"/>
    </location>
</feature>
<accession>A0ABQ2DLX4</accession>
<dbReference type="InterPro" id="IPR011009">
    <property type="entry name" value="Kinase-like_dom_sf"/>
</dbReference>
<proteinExistence type="predicted"/>
<evidence type="ECO:0000259" key="1">
    <source>
        <dbReference type="Pfam" id="PF01636"/>
    </source>
</evidence>
<dbReference type="EMBL" id="BMKX01000005">
    <property type="protein sequence ID" value="GGJ63083.1"/>
    <property type="molecule type" value="Genomic_DNA"/>
</dbReference>
<organism evidence="2 3">
    <name type="scientific">Glutamicibacter ardleyensis</name>
    <dbReference type="NCBI Taxonomy" id="225894"/>
    <lineage>
        <taxon>Bacteria</taxon>
        <taxon>Bacillati</taxon>
        <taxon>Actinomycetota</taxon>
        <taxon>Actinomycetes</taxon>
        <taxon>Micrococcales</taxon>
        <taxon>Micrococcaceae</taxon>
        <taxon>Glutamicibacter</taxon>
    </lineage>
</organism>
<evidence type="ECO:0000313" key="3">
    <source>
        <dbReference type="Proteomes" id="UP000606115"/>
    </source>
</evidence>
<dbReference type="GeneID" id="303304605"/>
<dbReference type="InterPro" id="IPR002575">
    <property type="entry name" value="Aminoglycoside_PTrfase"/>
</dbReference>